<evidence type="ECO:0000313" key="3">
    <source>
        <dbReference type="EMBL" id="KAJ8442147.1"/>
    </source>
</evidence>
<dbReference type="GO" id="GO:0140326">
    <property type="term" value="F:ATPase-coupled intramembrane lipid transporter activity"/>
    <property type="evidence" value="ECO:0007669"/>
    <property type="project" value="TreeGrafter"/>
</dbReference>
<evidence type="ECO:0000313" key="4">
    <source>
        <dbReference type="Proteomes" id="UP001153076"/>
    </source>
</evidence>
<feature type="transmembrane region" description="Helical" evidence="1">
    <location>
        <begin position="84"/>
        <end position="102"/>
    </location>
</feature>
<keyword evidence="4" id="KW-1185">Reference proteome</keyword>
<dbReference type="AlphaFoldDB" id="A0A9Q1KF91"/>
<comment type="caution">
    <text evidence="3">The sequence shown here is derived from an EMBL/GenBank/DDBJ whole genome shotgun (WGS) entry which is preliminary data.</text>
</comment>
<dbReference type="GO" id="GO:0005886">
    <property type="term" value="C:plasma membrane"/>
    <property type="evidence" value="ECO:0007669"/>
    <property type="project" value="TreeGrafter"/>
</dbReference>
<gene>
    <name evidence="3" type="ORF">Cgig2_015488</name>
</gene>
<dbReference type="OrthoDB" id="377733at2759"/>
<keyword evidence="1" id="KW-0812">Transmembrane</keyword>
<dbReference type="Proteomes" id="UP001153076">
    <property type="component" value="Unassembled WGS sequence"/>
</dbReference>
<sequence length="151" mass="16980">MASPNKKKQHLGKIHALKFGKLFRNESHQSLIGRPGFSRVVFCNDPECPDAQKLKYCGNYVRTTKYTLASFMPKSLFEQFRRVANLYFLLSALLSLTPISPVSAVSNVLPLVVVVGATMVKELVEDCRRKRQLILDISSCKRRGNNYSGVS</sequence>
<dbReference type="GO" id="GO:0045332">
    <property type="term" value="P:phospholipid translocation"/>
    <property type="evidence" value="ECO:0007669"/>
    <property type="project" value="TreeGrafter"/>
</dbReference>
<evidence type="ECO:0000259" key="2">
    <source>
        <dbReference type="Pfam" id="PF16209"/>
    </source>
</evidence>
<reference evidence="3" key="1">
    <citation type="submission" date="2022-04" db="EMBL/GenBank/DDBJ databases">
        <title>Carnegiea gigantea Genome sequencing and assembly v2.</title>
        <authorList>
            <person name="Copetti D."/>
            <person name="Sanderson M.J."/>
            <person name="Burquez A."/>
            <person name="Wojciechowski M.F."/>
        </authorList>
    </citation>
    <scope>NUCLEOTIDE SEQUENCE</scope>
    <source>
        <strain evidence="3">SGP5-SGP5p</strain>
        <tissue evidence="3">Aerial part</tissue>
    </source>
</reference>
<dbReference type="PANTHER" id="PTHR24092:SF70">
    <property type="entry name" value="PHOSPHOLIPID-TRANSPORTING ATPASE"/>
    <property type="match status" value="1"/>
</dbReference>
<evidence type="ECO:0000256" key="1">
    <source>
        <dbReference type="SAM" id="Phobius"/>
    </source>
</evidence>
<dbReference type="Pfam" id="PF16209">
    <property type="entry name" value="PhoLip_ATPase_N"/>
    <property type="match status" value="1"/>
</dbReference>
<dbReference type="EMBL" id="JAKOGI010000145">
    <property type="protein sequence ID" value="KAJ8442147.1"/>
    <property type="molecule type" value="Genomic_DNA"/>
</dbReference>
<accession>A0A9Q1KF91</accession>
<protein>
    <recommendedName>
        <fullName evidence="2">P-type ATPase N-terminal domain-containing protein</fullName>
    </recommendedName>
</protein>
<proteinExistence type="predicted"/>
<dbReference type="PANTHER" id="PTHR24092">
    <property type="entry name" value="PROBABLE PHOSPHOLIPID-TRANSPORTING ATPASE"/>
    <property type="match status" value="1"/>
</dbReference>
<organism evidence="3 4">
    <name type="scientific">Carnegiea gigantea</name>
    <dbReference type="NCBI Taxonomy" id="171969"/>
    <lineage>
        <taxon>Eukaryota</taxon>
        <taxon>Viridiplantae</taxon>
        <taxon>Streptophyta</taxon>
        <taxon>Embryophyta</taxon>
        <taxon>Tracheophyta</taxon>
        <taxon>Spermatophyta</taxon>
        <taxon>Magnoliopsida</taxon>
        <taxon>eudicotyledons</taxon>
        <taxon>Gunneridae</taxon>
        <taxon>Pentapetalae</taxon>
        <taxon>Caryophyllales</taxon>
        <taxon>Cactineae</taxon>
        <taxon>Cactaceae</taxon>
        <taxon>Cactoideae</taxon>
        <taxon>Echinocereeae</taxon>
        <taxon>Carnegiea</taxon>
    </lineage>
</organism>
<feature type="domain" description="P-type ATPase N-terminal" evidence="2">
    <location>
        <begin position="41"/>
        <end position="107"/>
    </location>
</feature>
<name>A0A9Q1KF91_9CARY</name>
<keyword evidence="1" id="KW-1133">Transmembrane helix</keyword>
<dbReference type="SUPFAM" id="SSF81665">
    <property type="entry name" value="Calcium ATPase, transmembrane domain M"/>
    <property type="match status" value="1"/>
</dbReference>
<keyword evidence="1" id="KW-0472">Membrane</keyword>
<dbReference type="InterPro" id="IPR023298">
    <property type="entry name" value="ATPase_P-typ_TM_dom_sf"/>
</dbReference>
<dbReference type="InterPro" id="IPR032631">
    <property type="entry name" value="P-type_ATPase_N"/>
</dbReference>